<dbReference type="Proteomes" id="UP000008068">
    <property type="component" value="Unassembled WGS sequence"/>
</dbReference>
<reference evidence="3" key="1">
    <citation type="submission" date="2011-07" db="EMBL/GenBank/DDBJ databases">
        <authorList>
            <consortium name="Caenorhabditis brenneri Sequencing and Analysis Consortium"/>
            <person name="Wilson R.K."/>
        </authorList>
    </citation>
    <scope>NUCLEOTIDE SEQUENCE [LARGE SCALE GENOMIC DNA]</scope>
    <source>
        <strain evidence="3">PB2801</strain>
    </source>
</reference>
<organism evidence="3">
    <name type="scientific">Caenorhabditis brenneri</name>
    <name type="common">Nematode worm</name>
    <dbReference type="NCBI Taxonomy" id="135651"/>
    <lineage>
        <taxon>Eukaryota</taxon>
        <taxon>Metazoa</taxon>
        <taxon>Ecdysozoa</taxon>
        <taxon>Nematoda</taxon>
        <taxon>Chromadorea</taxon>
        <taxon>Rhabditida</taxon>
        <taxon>Rhabditina</taxon>
        <taxon>Rhabditomorpha</taxon>
        <taxon>Rhabditoidea</taxon>
        <taxon>Rhabditidae</taxon>
        <taxon>Peloderinae</taxon>
        <taxon>Caenorhabditis</taxon>
    </lineage>
</organism>
<keyword evidence="3" id="KW-1185">Reference proteome</keyword>
<protein>
    <submittedName>
        <fullName evidence="2">Uncharacterized protein</fullName>
    </submittedName>
</protein>
<accession>G0ND02</accession>
<dbReference type="AlphaFoldDB" id="G0ND02"/>
<proteinExistence type="predicted"/>
<evidence type="ECO:0000256" key="1">
    <source>
        <dbReference type="SAM" id="MobiDB-lite"/>
    </source>
</evidence>
<feature type="compositionally biased region" description="Low complexity" evidence="1">
    <location>
        <begin position="1"/>
        <end position="19"/>
    </location>
</feature>
<feature type="region of interest" description="Disordered" evidence="1">
    <location>
        <begin position="1"/>
        <end position="20"/>
    </location>
</feature>
<evidence type="ECO:0000313" key="3">
    <source>
        <dbReference type="Proteomes" id="UP000008068"/>
    </source>
</evidence>
<sequence length="58" mass="6588">MFFFSNSYSSISSNTKNSSATRNITSAQKIQDAFVDLYTCVYNAVERPHTETNVKDEE</sequence>
<dbReference type="EMBL" id="GL379865">
    <property type="protein sequence ID" value="EGT57747.1"/>
    <property type="molecule type" value="Genomic_DNA"/>
</dbReference>
<gene>
    <name evidence="2" type="ORF">CAEBREN_02293</name>
</gene>
<evidence type="ECO:0000313" key="2">
    <source>
        <dbReference type="EMBL" id="EGT57747.1"/>
    </source>
</evidence>
<dbReference type="HOGENOM" id="CLU_2981051_0_0_1"/>
<name>G0ND02_CAEBE</name>
<dbReference type="InParanoid" id="G0ND02"/>